<dbReference type="Pfam" id="PF07070">
    <property type="entry name" value="Spo0M"/>
    <property type="match status" value="1"/>
</dbReference>
<dbReference type="RefSeq" id="WP_311673585.1">
    <property type="nucleotide sequence ID" value="NZ_JAVREQ010000010.1"/>
</dbReference>
<protein>
    <submittedName>
        <fullName evidence="1">Sporulation protein</fullName>
    </submittedName>
</protein>
<name>A0ABU2NS44_9ACTN</name>
<evidence type="ECO:0000313" key="1">
    <source>
        <dbReference type="EMBL" id="MDT0379800.1"/>
    </source>
</evidence>
<reference evidence="2" key="1">
    <citation type="submission" date="2023-07" db="EMBL/GenBank/DDBJ databases">
        <title>30 novel species of actinomycetes from the DSMZ collection.</title>
        <authorList>
            <person name="Nouioui I."/>
        </authorList>
    </citation>
    <scope>NUCLEOTIDE SEQUENCE [LARGE SCALE GENOMIC DNA]</scope>
    <source>
        <strain evidence="2">DSM 42041</strain>
    </source>
</reference>
<dbReference type="EMBL" id="JAVREQ010000010">
    <property type="protein sequence ID" value="MDT0379800.1"/>
    <property type="molecule type" value="Genomic_DNA"/>
</dbReference>
<dbReference type="PANTHER" id="PTHR40053">
    <property type="entry name" value="SPORULATION-CONTROL PROTEIN SPO0M"/>
    <property type="match status" value="1"/>
</dbReference>
<accession>A0ABU2NS44</accession>
<gene>
    <name evidence="1" type="ORF">RM572_13625</name>
</gene>
<proteinExistence type="predicted"/>
<dbReference type="Proteomes" id="UP001183414">
    <property type="component" value="Unassembled WGS sequence"/>
</dbReference>
<keyword evidence="2" id="KW-1185">Reference proteome</keyword>
<comment type="caution">
    <text evidence="1">The sequence shown here is derived from an EMBL/GenBank/DDBJ whole genome shotgun (WGS) entry which is preliminary data.</text>
</comment>
<evidence type="ECO:0000313" key="2">
    <source>
        <dbReference type="Proteomes" id="UP001183414"/>
    </source>
</evidence>
<dbReference type="PANTHER" id="PTHR40053:SF1">
    <property type="entry name" value="SPORULATION-CONTROL PROTEIN SPO0M"/>
    <property type="match status" value="1"/>
</dbReference>
<organism evidence="1 2">
    <name type="scientific">Streptomyces hazeniae</name>
    <dbReference type="NCBI Taxonomy" id="3075538"/>
    <lineage>
        <taxon>Bacteria</taxon>
        <taxon>Bacillati</taxon>
        <taxon>Actinomycetota</taxon>
        <taxon>Actinomycetes</taxon>
        <taxon>Kitasatosporales</taxon>
        <taxon>Streptomycetaceae</taxon>
        <taxon>Streptomyces</taxon>
    </lineage>
</organism>
<sequence length="247" mass="27299">MAFRKFLSALGVNAPEVETVLDRDAYRPGERANATVTLRGGGADVEIARLGLDVVTRFEDMEPVEGEWTNPGVVVSQTVAEGFELGAGREHVLQVPVDLPWETPLTHVLGGRRLRGGRVAVRTELSIDGAVDRGDFDEFAVHTLPAQDLVLAAFGDLGFRFDEAEVKKGTPKQSVASRVNYWQEIEMWFPPEYGYTGAQLEFVFNAREDAMDLLFGNAGRLTLAYAGLDAERCRSEIDAYSRSLFQR</sequence>
<dbReference type="InterPro" id="IPR009776">
    <property type="entry name" value="Spore_0_M"/>
</dbReference>